<keyword evidence="1" id="KW-0677">Repeat</keyword>
<dbReference type="Pfam" id="PF13540">
    <property type="entry name" value="RCC1_2"/>
    <property type="match status" value="1"/>
</dbReference>
<feature type="repeat" description="RCC1" evidence="2">
    <location>
        <begin position="720"/>
        <end position="771"/>
    </location>
</feature>
<evidence type="ECO:0000256" key="4">
    <source>
        <dbReference type="SAM" id="MobiDB-lite"/>
    </source>
</evidence>
<dbReference type="Gene3D" id="2.130.10.30">
    <property type="entry name" value="Regulator of chromosome condensation 1/beta-lactamase-inhibitor protein II"/>
    <property type="match status" value="2"/>
</dbReference>
<evidence type="ECO:0000313" key="9">
    <source>
        <dbReference type="Proteomes" id="UP001642484"/>
    </source>
</evidence>
<evidence type="ECO:0000259" key="6">
    <source>
        <dbReference type="Pfam" id="PF22740"/>
    </source>
</evidence>
<accession>A0ABP0LW26</accession>
<feature type="compositionally biased region" description="Low complexity" evidence="4">
    <location>
        <begin position="1086"/>
        <end position="1102"/>
    </location>
</feature>
<dbReference type="Pfam" id="PF25390">
    <property type="entry name" value="WD40_RLD"/>
    <property type="match status" value="1"/>
</dbReference>
<dbReference type="InterPro" id="IPR058923">
    <property type="entry name" value="RCC1-like_dom"/>
</dbReference>
<feature type="compositionally biased region" description="Basic and acidic residues" evidence="4">
    <location>
        <begin position="895"/>
        <end position="911"/>
    </location>
</feature>
<dbReference type="PROSITE" id="PS50012">
    <property type="entry name" value="RCC1_3"/>
    <property type="match status" value="7"/>
</dbReference>
<dbReference type="PANTHER" id="PTHR22870:SF408">
    <property type="entry name" value="OS09G0560450 PROTEIN"/>
    <property type="match status" value="1"/>
</dbReference>
<feature type="coiled-coil region" evidence="3">
    <location>
        <begin position="940"/>
        <end position="1027"/>
    </location>
</feature>
<feature type="compositionally biased region" description="Low complexity" evidence="4">
    <location>
        <begin position="1064"/>
        <end position="1077"/>
    </location>
</feature>
<dbReference type="InterPro" id="IPR000408">
    <property type="entry name" value="Reg_chr_condens"/>
</dbReference>
<protein>
    <submittedName>
        <fullName evidence="8">Uncharacterized protein</fullName>
    </submittedName>
</protein>
<evidence type="ECO:0000313" key="8">
    <source>
        <dbReference type="EMBL" id="CAK9043423.1"/>
    </source>
</evidence>
<keyword evidence="3" id="KW-0175">Coiled coil</keyword>
<dbReference type="EMBL" id="CAXAMN010014447">
    <property type="protein sequence ID" value="CAK9043423.1"/>
    <property type="molecule type" value="Genomic_DNA"/>
</dbReference>
<feature type="region of interest" description="Disordered" evidence="4">
    <location>
        <begin position="895"/>
        <end position="917"/>
    </location>
</feature>
<dbReference type="InterPro" id="IPR043472">
    <property type="entry name" value="Macro_dom-like"/>
</dbReference>
<dbReference type="PANTHER" id="PTHR22870">
    <property type="entry name" value="REGULATOR OF CHROMOSOME CONDENSATION"/>
    <property type="match status" value="1"/>
</dbReference>
<dbReference type="SUPFAM" id="SSF52949">
    <property type="entry name" value="Macro domain-like"/>
    <property type="match status" value="1"/>
</dbReference>
<dbReference type="Pfam" id="PF10021">
    <property type="entry name" value="PARG_cat_microb"/>
    <property type="match status" value="1"/>
</dbReference>
<feature type="repeat" description="RCC1" evidence="2">
    <location>
        <begin position="563"/>
        <end position="614"/>
    </location>
</feature>
<feature type="domain" description="RapZ C-terminal" evidence="6">
    <location>
        <begin position="342"/>
        <end position="459"/>
    </location>
</feature>
<dbReference type="SUPFAM" id="SSF50985">
    <property type="entry name" value="RCC1/BLIP-II"/>
    <property type="match status" value="2"/>
</dbReference>
<gene>
    <name evidence="8" type="ORF">CCMP2556_LOCUS22978</name>
</gene>
<feature type="domain" description="Microbial-type PARG catalytic" evidence="5">
    <location>
        <begin position="16"/>
        <end position="170"/>
    </location>
</feature>
<feature type="repeat" description="RCC1" evidence="2">
    <location>
        <begin position="825"/>
        <end position="875"/>
    </location>
</feature>
<evidence type="ECO:0000256" key="2">
    <source>
        <dbReference type="PROSITE-ProRule" id="PRU00235"/>
    </source>
</evidence>
<feature type="repeat" description="RCC1" evidence="2">
    <location>
        <begin position="615"/>
        <end position="666"/>
    </location>
</feature>
<evidence type="ECO:0000259" key="7">
    <source>
        <dbReference type="Pfam" id="PF25390"/>
    </source>
</evidence>
<feature type="domain" description="RCC1-like" evidence="7">
    <location>
        <begin position="512"/>
        <end position="786"/>
    </location>
</feature>
<dbReference type="InterPro" id="IPR053931">
    <property type="entry name" value="RapZ_C"/>
</dbReference>
<proteinExistence type="predicted"/>
<feature type="region of interest" description="Disordered" evidence="4">
    <location>
        <begin position="1040"/>
        <end position="1102"/>
    </location>
</feature>
<dbReference type="InterPro" id="IPR012664">
    <property type="entry name" value="CHP02452"/>
</dbReference>
<feature type="repeat" description="RCC1" evidence="2">
    <location>
        <begin position="668"/>
        <end position="719"/>
    </location>
</feature>
<dbReference type="Pfam" id="PF22740">
    <property type="entry name" value="PapZ_C"/>
    <property type="match status" value="1"/>
</dbReference>
<dbReference type="InterPro" id="IPR051210">
    <property type="entry name" value="Ub_ligase/GEF_domain"/>
</dbReference>
<keyword evidence="9" id="KW-1185">Reference proteome</keyword>
<dbReference type="InterPro" id="IPR009091">
    <property type="entry name" value="RCC1/BLIP-II"/>
</dbReference>
<dbReference type="InterPro" id="IPR019261">
    <property type="entry name" value="PARG_cat_microbial"/>
</dbReference>
<dbReference type="PROSITE" id="PS00626">
    <property type="entry name" value="RCC1_2"/>
    <property type="match status" value="2"/>
</dbReference>
<evidence type="ECO:0000256" key="1">
    <source>
        <dbReference type="ARBA" id="ARBA00022737"/>
    </source>
</evidence>
<reference evidence="8 9" key="1">
    <citation type="submission" date="2024-02" db="EMBL/GenBank/DDBJ databases">
        <authorList>
            <person name="Chen Y."/>
            <person name="Shah S."/>
            <person name="Dougan E. K."/>
            <person name="Thang M."/>
            <person name="Chan C."/>
        </authorList>
    </citation>
    <scope>NUCLEOTIDE SEQUENCE [LARGE SCALE GENOMIC DNA]</scope>
</reference>
<comment type="caution">
    <text evidence="8">The sequence shown here is derived from an EMBL/GenBank/DDBJ whole genome shotgun (WGS) entry which is preliminary data.</text>
</comment>
<sequence length="1102" mass="119287">MTRSFQNQKNYRKDLAEETLRILQRGGYSSPEEEWVDLNQDIEDAVQGSFVLHEGDPIRSSSPERASAPSRWSLEVTAETSLEALYRLAGEATQDAETSMVLLNFASAKNPGGGFLGGAQAQEESLARSSALFPCLDQFKDDLYAANRKDPRNGFYSDDMIFSPKVPFFRTDTGALLPRPVKCSVITAPAVNAGVVGGGSAQKVLKAMEVRLHRLLRLALAQNSSTLILGAWGCGVFRNDPKDVASLFDVALARPELSNFGKVVFAVPDPQMKEQFSQVLLSGRRRAAPSAAPPAAPVPVGPLPAEPPAVAEATVTSVVEDRLLEDASPEWAMEETTTTLPVRLVSFGYGRGGGIPAADLVFDARCIQNPQKGPLRHLSGLDARLRKEVMANDGAEELFHEILEQTMSRISREQPTTVAVGCTHGKHRSVTFCEELAKTLRGKSTPEGRRLKISIEHREEASWSKKGRWRGRQGRDSKFQRLQVGALAGKRLILAGVDPTSPAGLWNAKQKVWGSSEHGQLGIGSLPTEDKAVAPRLVEGLRSVPVKQVASGGFFSAAVSESGELYTWGHGKDGQLGHGDLKDVHMPRAVRSLQSKVVRSVSCGEHHVGAVSEVGILYTWGRGQNGRLGHGGHENELLPKPVETMSGHAVGLVACGEFHTACILQSTPHVYSWGLGLSGRLGHGDEQDRQTPAFVEALTGMQVSTIACGGHHTAAVGDHWQVMTWGGGAFGKLGHGNRLAQSTPKVVVALQGQRVTQVSLGPHHSAALTQKGEVYTWGQAGRLGHASQGAEVDEMIPRPVAALSHVTVAQISCGHSHCCAVTESGDVWAWGNSRTFGHTEQSAYPNVPTIIKVLAGKAIISVACGVTHNVALSDYRRLTRRGALSASSIAGKKRIEDEARRSVESKKEVEAQAKALSVPDIEEERTLPWDGDGSPEKGKCASSEREVAFLSSELKAYQEQTLRLAKLLQETRTKLETLQNENSFLKSELEVMHQCSNDADERLDTLRRHFNERIREMERRYNDKERAWRETFSRLRLHLGVGAGLEPPEEEEPSNEEEPPAEPPVEATSTATATSNPRVPEPVPDAGARASRAGLGALFTTP</sequence>
<organism evidence="8 9">
    <name type="scientific">Durusdinium trenchii</name>
    <dbReference type="NCBI Taxonomy" id="1381693"/>
    <lineage>
        <taxon>Eukaryota</taxon>
        <taxon>Sar</taxon>
        <taxon>Alveolata</taxon>
        <taxon>Dinophyceae</taxon>
        <taxon>Suessiales</taxon>
        <taxon>Symbiodiniaceae</taxon>
        <taxon>Durusdinium</taxon>
    </lineage>
</organism>
<evidence type="ECO:0000256" key="3">
    <source>
        <dbReference type="SAM" id="Coils"/>
    </source>
</evidence>
<feature type="repeat" description="RCC1" evidence="2">
    <location>
        <begin position="772"/>
        <end position="824"/>
    </location>
</feature>
<dbReference type="Gene3D" id="3.40.220.10">
    <property type="entry name" value="Leucine Aminopeptidase, subunit E, domain 1"/>
    <property type="match status" value="1"/>
</dbReference>
<dbReference type="PRINTS" id="PR00633">
    <property type="entry name" value="RCCNDNSATION"/>
</dbReference>
<feature type="repeat" description="RCC1" evidence="2">
    <location>
        <begin position="508"/>
        <end position="562"/>
    </location>
</feature>
<dbReference type="NCBIfam" id="TIGR02452">
    <property type="entry name" value="TIGR02452 family protein"/>
    <property type="match status" value="1"/>
</dbReference>
<feature type="compositionally biased region" description="Acidic residues" evidence="4">
    <location>
        <begin position="1047"/>
        <end position="1060"/>
    </location>
</feature>
<name>A0ABP0LW26_9DINO</name>
<evidence type="ECO:0000259" key="5">
    <source>
        <dbReference type="Pfam" id="PF10021"/>
    </source>
</evidence>
<dbReference type="Proteomes" id="UP001642484">
    <property type="component" value="Unassembled WGS sequence"/>
</dbReference>